<sequence length="493" mass="54148">MALEGWIVRHAPDVNLVDTPVFLCGHGLAYALVHLAHDACDGDGAARFELALAALDASEPALEWHVLPNGSLVHTYAYPVDAPRRLHQKTPPYEVLLDPSDATVAYLWTWYPSRLYRLRVDLRAGVALDKIMALPIEPETSYLANGLLYLVSEVEDDIVVDVAAWTTLTRREPPPLHARVLPPTMRDTIATRGALSLAQTPEGLWVEGLGRPRLLTANDDVECVAWTSDDAIVLTVLEGDTWMRRFVHLVDLYGFLEGLDWEDSATALRAHVDWLRQPRLALSAADETDVDRVVSVNIEHRTHWALHCPADDVVLLIDPATQVCHHVLQRASAIDDVLGLLAAMSSHVTWATPCLLSTTPQLATMDVNDVATYWPSPAAMIQAKRLAYREPRDARHRLVGLSVSLHSGFLGLNDLASVLYAAPSLRREVLAPNSAGRSQARARLATLIFLSRAGSAKYQALAASLVLYLTSVDDDQVDALDLLVRDTVIATSN</sequence>
<protein>
    <submittedName>
        <fullName evidence="1">Uncharacterized protein</fullName>
    </submittedName>
</protein>
<organism evidence="1 2">
    <name type="scientific">Saprolegnia diclina (strain VS20)</name>
    <dbReference type="NCBI Taxonomy" id="1156394"/>
    <lineage>
        <taxon>Eukaryota</taxon>
        <taxon>Sar</taxon>
        <taxon>Stramenopiles</taxon>
        <taxon>Oomycota</taxon>
        <taxon>Saprolegniomycetes</taxon>
        <taxon>Saprolegniales</taxon>
        <taxon>Saprolegniaceae</taxon>
        <taxon>Saprolegnia</taxon>
    </lineage>
</organism>
<evidence type="ECO:0000313" key="2">
    <source>
        <dbReference type="Proteomes" id="UP000030762"/>
    </source>
</evidence>
<dbReference type="InParanoid" id="T0PLL8"/>
<dbReference type="AlphaFoldDB" id="T0PLL8"/>
<accession>T0PLL8</accession>
<evidence type="ECO:0000313" key="1">
    <source>
        <dbReference type="EMBL" id="EQC26284.1"/>
    </source>
</evidence>
<dbReference type="Proteomes" id="UP000030762">
    <property type="component" value="Unassembled WGS sequence"/>
</dbReference>
<dbReference type="VEuPathDB" id="FungiDB:SDRG_15871"/>
<name>T0PLL8_SAPDV</name>
<dbReference type="RefSeq" id="XP_008620279.1">
    <property type="nucleotide sequence ID" value="XM_008622057.1"/>
</dbReference>
<dbReference type="EMBL" id="JH767235">
    <property type="protein sequence ID" value="EQC26284.1"/>
    <property type="molecule type" value="Genomic_DNA"/>
</dbReference>
<gene>
    <name evidence="1" type="ORF">SDRG_15871</name>
</gene>
<proteinExistence type="predicted"/>
<reference evidence="1 2" key="1">
    <citation type="submission" date="2012-04" db="EMBL/GenBank/DDBJ databases">
        <title>The Genome Sequence of Saprolegnia declina VS20.</title>
        <authorList>
            <consortium name="The Broad Institute Genome Sequencing Platform"/>
            <person name="Russ C."/>
            <person name="Nusbaum C."/>
            <person name="Tyler B."/>
            <person name="van West P."/>
            <person name="Dieguez-Uribeondo J."/>
            <person name="de Bruijn I."/>
            <person name="Tripathy S."/>
            <person name="Jiang R."/>
            <person name="Young S.K."/>
            <person name="Zeng Q."/>
            <person name="Gargeya S."/>
            <person name="Fitzgerald M."/>
            <person name="Haas B."/>
            <person name="Abouelleil A."/>
            <person name="Alvarado L."/>
            <person name="Arachchi H.M."/>
            <person name="Berlin A."/>
            <person name="Chapman S.B."/>
            <person name="Goldberg J."/>
            <person name="Griggs A."/>
            <person name="Gujja S."/>
            <person name="Hansen M."/>
            <person name="Howarth C."/>
            <person name="Imamovic A."/>
            <person name="Larimer J."/>
            <person name="McCowen C."/>
            <person name="Montmayeur A."/>
            <person name="Murphy C."/>
            <person name="Neiman D."/>
            <person name="Pearson M."/>
            <person name="Priest M."/>
            <person name="Roberts A."/>
            <person name="Saif S."/>
            <person name="Shea T."/>
            <person name="Sisk P."/>
            <person name="Sykes S."/>
            <person name="Wortman J."/>
            <person name="Nusbaum C."/>
            <person name="Birren B."/>
        </authorList>
    </citation>
    <scope>NUCLEOTIDE SEQUENCE [LARGE SCALE GENOMIC DNA]</scope>
    <source>
        <strain evidence="1 2">VS20</strain>
    </source>
</reference>
<keyword evidence="2" id="KW-1185">Reference proteome</keyword>
<dbReference type="GeneID" id="19956598"/>